<gene>
    <name evidence="1" type="ORF">HC235_04440</name>
</gene>
<protein>
    <submittedName>
        <fullName evidence="1">ABC transporter substrate-binding protein</fullName>
    </submittedName>
</protein>
<comment type="caution">
    <text evidence="1">The sequence shown here is derived from an EMBL/GenBank/DDBJ whole genome shotgun (WGS) entry which is preliminary data.</text>
</comment>
<dbReference type="EMBL" id="JAAVJF010000002">
    <property type="protein sequence ID" value="NYR15209.1"/>
    <property type="molecule type" value="Genomic_DNA"/>
</dbReference>
<dbReference type="RefSeq" id="WP_011900972.1">
    <property type="nucleotide sequence ID" value="NZ_JAAVJF010000002.1"/>
</dbReference>
<dbReference type="Gene3D" id="3.40.190.10">
    <property type="entry name" value="Periplasmic binding protein-like II"/>
    <property type="match status" value="1"/>
</dbReference>
<sequence>MKTRLIITAAVLIIAATAALLLPRPESPLPGPTSPTATAQPPTAGGAVSGFVAPTLIAIAKAAASKAGLDPGGIRSVGSVEGLRLIQQGNVPDVYASVDIELLPDIKKTNPRQVFVIGRFNLTITCLKPLRDVADLLSRRQALADPYKAPIGYRTLAAAWLLKKQGAADLTPLYEEVGVKYAETPRGVNITTPIALKNTPRVVVAPNLDGAWAQLETGGADCAFAYTPFLINKGVEIGERLGETALWVAYRARASFGEVYVYSLKPPLSFAEDPPYEIYVIFVDAAGKVVKTLRVGRFEAFAASYSEKGDRVLEAMKSLDLASFGFTK</sequence>
<dbReference type="OMA" id="WVAYRAR"/>
<dbReference type="SUPFAM" id="SSF53850">
    <property type="entry name" value="Periplasmic binding protein-like II"/>
    <property type="match status" value="1"/>
</dbReference>
<dbReference type="AlphaFoldDB" id="A0A7L4P889"/>
<name>A0A7L4P889_9CREN</name>
<dbReference type="Proteomes" id="UP000554766">
    <property type="component" value="Unassembled WGS sequence"/>
</dbReference>
<dbReference type="GeneID" id="5054696"/>
<evidence type="ECO:0000313" key="1">
    <source>
        <dbReference type="EMBL" id="NYR15209.1"/>
    </source>
</evidence>
<organism evidence="1 2">
    <name type="scientific">Pyrobaculum arsenaticum</name>
    <dbReference type="NCBI Taxonomy" id="121277"/>
    <lineage>
        <taxon>Archaea</taxon>
        <taxon>Thermoproteota</taxon>
        <taxon>Thermoprotei</taxon>
        <taxon>Thermoproteales</taxon>
        <taxon>Thermoproteaceae</taxon>
        <taxon>Pyrobaculum</taxon>
    </lineage>
</organism>
<keyword evidence="2" id="KW-1185">Reference proteome</keyword>
<reference evidence="1 2" key="1">
    <citation type="journal article" date="2020" name="Nat. Commun.">
        <title>The structures of two archaeal type IV pili illuminate evolutionary relationships.</title>
        <authorList>
            <person name="Wang F."/>
            <person name="Baquero D.P."/>
            <person name="Su Z."/>
            <person name="Beltran L.C."/>
            <person name="Prangishvili D."/>
            <person name="Krupovic M."/>
            <person name="Egelman E.H."/>
        </authorList>
    </citation>
    <scope>NUCLEOTIDE SEQUENCE [LARGE SCALE GENOMIC DNA]</scope>
    <source>
        <strain evidence="1 2">2GA</strain>
    </source>
</reference>
<accession>A0A7L4P889</accession>
<proteinExistence type="predicted"/>
<evidence type="ECO:0000313" key="2">
    <source>
        <dbReference type="Proteomes" id="UP000554766"/>
    </source>
</evidence>